<organism evidence="3 4">
    <name type="scientific">Clostridium botulinum</name>
    <dbReference type="NCBI Taxonomy" id="1491"/>
    <lineage>
        <taxon>Bacteria</taxon>
        <taxon>Bacillati</taxon>
        <taxon>Bacillota</taxon>
        <taxon>Clostridia</taxon>
        <taxon>Eubacteriales</taxon>
        <taxon>Clostridiaceae</taxon>
        <taxon>Clostridium</taxon>
    </lineage>
</organism>
<dbReference type="HAMAP" id="MF_00795">
    <property type="entry name" value="CutC"/>
    <property type="match status" value="1"/>
</dbReference>
<comment type="similarity">
    <text evidence="1 2">Belongs to the CutC family.</text>
</comment>
<dbReference type="InterPro" id="IPR005627">
    <property type="entry name" value="CutC-like"/>
</dbReference>
<comment type="caution">
    <text evidence="2">Once thought to be involved in copper homeostasis, experiments in E.coli have shown this is not the case.</text>
</comment>
<dbReference type="Gene3D" id="3.20.20.380">
    <property type="entry name" value="Copper homeostasis (CutC) domain"/>
    <property type="match status" value="1"/>
</dbReference>
<reference evidence="3 4" key="1">
    <citation type="submission" date="2019-04" db="EMBL/GenBank/DDBJ databases">
        <title>Genome sequencing of Clostridium botulinum Groups I-IV and Clostridium butyricum.</title>
        <authorList>
            <person name="Brunt J."/>
            <person name="Van Vliet A.H.M."/>
            <person name="Stringer S.C."/>
            <person name="Carter A.T."/>
            <person name="Peck M.W."/>
        </authorList>
    </citation>
    <scope>NUCLEOTIDE SEQUENCE [LARGE SCALE GENOMIC DNA]</scope>
    <source>
        <strain evidence="3 4">BL81</strain>
    </source>
</reference>
<dbReference type="EMBL" id="SXFB01000014">
    <property type="protein sequence ID" value="NFV27376.1"/>
    <property type="molecule type" value="Genomic_DNA"/>
</dbReference>
<evidence type="ECO:0000313" key="3">
    <source>
        <dbReference type="EMBL" id="NFV27376.1"/>
    </source>
</evidence>
<name>A0A6B4JMR8_CLOBO</name>
<dbReference type="Proteomes" id="UP000486903">
    <property type="component" value="Unassembled WGS sequence"/>
</dbReference>
<dbReference type="Pfam" id="PF03932">
    <property type="entry name" value="CutC"/>
    <property type="match status" value="1"/>
</dbReference>
<dbReference type="InterPro" id="IPR036822">
    <property type="entry name" value="CutC-like_dom_sf"/>
</dbReference>
<accession>A0A6B4JMR8</accession>
<comment type="subcellular location">
    <subcellularLocation>
        <location evidence="2">Cytoplasm</location>
    </subcellularLocation>
</comment>
<dbReference type="SUPFAM" id="SSF110395">
    <property type="entry name" value="CutC-like"/>
    <property type="match status" value="1"/>
</dbReference>
<evidence type="ECO:0000256" key="2">
    <source>
        <dbReference type="HAMAP-Rule" id="MF_00795"/>
    </source>
</evidence>
<dbReference type="GO" id="GO:0005737">
    <property type="term" value="C:cytoplasm"/>
    <property type="evidence" value="ECO:0007669"/>
    <property type="project" value="UniProtKB-SubCell"/>
</dbReference>
<dbReference type="PANTHER" id="PTHR12598:SF0">
    <property type="entry name" value="COPPER HOMEOSTASIS PROTEIN CUTC HOMOLOG"/>
    <property type="match status" value="1"/>
</dbReference>
<dbReference type="AlphaFoldDB" id="A0A6B4JMR8"/>
<proteinExistence type="inferred from homology"/>
<sequence length="224" mass="25131">MLEIIGMTVDDAKIIEYCGADRIELVSALTEGGLTPSFGMIENVIKNVKIPVNVMIRNHAKGFVYSDEEIDIMMRDIDIVRNLGANGVVLGMLDKNKNISELQLKRIIESCKEIDATFHKAIDETNTIESVKKLSKYNEIKNILTSGGTGDIVKNISVIKEMIKNSRHINILLGGGLNFNNIEMLKENTEFTDFHFGTAVRIDNKPFGEISEEKLKYLVKILKK</sequence>
<dbReference type="PANTHER" id="PTHR12598">
    <property type="entry name" value="COPPER HOMEOSTASIS PROTEIN CUTC"/>
    <property type="match status" value="1"/>
</dbReference>
<evidence type="ECO:0000313" key="4">
    <source>
        <dbReference type="Proteomes" id="UP000486903"/>
    </source>
</evidence>
<keyword evidence="2" id="KW-0963">Cytoplasm</keyword>
<comment type="caution">
    <text evidence="3">The sequence shown here is derived from an EMBL/GenBank/DDBJ whole genome shotgun (WGS) entry which is preliminary data.</text>
</comment>
<protein>
    <recommendedName>
        <fullName evidence="2">PF03932 family protein CutC</fullName>
    </recommendedName>
</protein>
<gene>
    <name evidence="2" type="primary">cutC</name>
    <name evidence="3" type="ORF">FDG31_14585</name>
</gene>
<dbReference type="GO" id="GO:0005507">
    <property type="term" value="F:copper ion binding"/>
    <property type="evidence" value="ECO:0007669"/>
    <property type="project" value="TreeGrafter"/>
</dbReference>
<evidence type="ECO:0000256" key="1">
    <source>
        <dbReference type="ARBA" id="ARBA00007768"/>
    </source>
</evidence>
<dbReference type="RefSeq" id="WP_222644246.1">
    <property type="nucleotide sequence ID" value="NZ_JACBBA010000005.1"/>
</dbReference>